<feature type="region of interest" description="Disordered" evidence="1">
    <location>
        <begin position="9"/>
        <end position="77"/>
    </location>
</feature>
<name>A0AAD4Y9H8_OVIAM</name>
<keyword evidence="3" id="KW-1185">Reference proteome</keyword>
<protein>
    <submittedName>
        <fullName evidence="2">Uncharacterized protein</fullName>
    </submittedName>
</protein>
<gene>
    <name evidence="2" type="ORF">MG293_007121</name>
</gene>
<organism evidence="2 3">
    <name type="scientific">Ovis ammon polii</name>
    <dbReference type="NCBI Taxonomy" id="230172"/>
    <lineage>
        <taxon>Eukaryota</taxon>
        <taxon>Metazoa</taxon>
        <taxon>Chordata</taxon>
        <taxon>Craniata</taxon>
        <taxon>Vertebrata</taxon>
        <taxon>Euteleostomi</taxon>
        <taxon>Mammalia</taxon>
        <taxon>Eutheria</taxon>
        <taxon>Laurasiatheria</taxon>
        <taxon>Artiodactyla</taxon>
        <taxon>Ruminantia</taxon>
        <taxon>Pecora</taxon>
        <taxon>Bovidae</taxon>
        <taxon>Caprinae</taxon>
        <taxon>Ovis</taxon>
    </lineage>
</organism>
<reference evidence="2" key="1">
    <citation type="submission" date="2022-03" db="EMBL/GenBank/DDBJ databases">
        <title>Genomic analyses of argali, domestic sheep and their hybrids provide insights into chromosomal evolution, heterosis and genetic basis of agronomic traits.</title>
        <authorList>
            <person name="Li M."/>
        </authorList>
    </citation>
    <scope>NUCLEOTIDE SEQUENCE</scope>
    <source>
        <strain evidence="2">CAU-MHL-2022a</strain>
        <tissue evidence="2">Skin</tissue>
    </source>
</reference>
<comment type="caution">
    <text evidence="2">The sequence shown here is derived from an EMBL/GenBank/DDBJ whole genome shotgun (WGS) entry which is preliminary data.</text>
</comment>
<accession>A0AAD4Y9H8</accession>
<evidence type="ECO:0000313" key="2">
    <source>
        <dbReference type="EMBL" id="KAI4542995.1"/>
    </source>
</evidence>
<dbReference type="Proteomes" id="UP001214576">
    <property type="component" value="Unassembled WGS sequence"/>
</dbReference>
<evidence type="ECO:0000256" key="1">
    <source>
        <dbReference type="SAM" id="MobiDB-lite"/>
    </source>
</evidence>
<dbReference type="EMBL" id="JAKZEL010000006">
    <property type="protein sequence ID" value="KAI4542995.1"/>
    <property type="molecule type" value="Genomic_DNA"/>
</dbReference>
<feature type="compositionally biased region" description="Pro residues" evidence="1">
    <location>
        <begin position="116"/>
        <end position="144"/>
    </location>
</feature>
<feature type="region of interest" description="Disordered" evidence="1">
    <location>
        <begin position="114"/>
        <end position="235"/>
    </location>
</feature>
<dbReference type="AlphaFoldDB" id="A0AAD4Y9H8"/>
<evidence type="ECO:0000313" key="3">
    <source>
        <dbReference type="Proteomes" id="UP001214576"/>
    </source>
</evidence>
<sequence>MGWGCNAEVGAPPGLGKCNSSAQPGAGVEEEARGRGPPGSAVESVGLGRTAVQICGSDEQGQRRPPRPGIGRGRGLTCVVPRPPPACPLAIPSKAPEILVFSACGNVVWRKVAPRPRAPAPPPPRPPPPAPSLSPPPACAPCRPPSRTGRAAAHPSPEQTWSSLAGPLGRNLGRSGVEGASHSRSWSPGAGQGVWIPEGRGKSWPGLESRPRVQGENLPQCLEEGLQRGWRRRTP</sequence>
<proteinExistence type="predicted"/>